<dbReference type="OrthoDB" id="4528313at2"/>
<dbReference type="InterPro" id="IPR036259">
    <property type="entry name" value="MFS_trans_sf"/>
</dbReference>
<feature type="transmembrane region" description="Helical" evidence="7">
    <location>
        <begin position="67"/>
        <end position="88"/>
    </location>
</feature>
<feature type="transmembrane region" description="Helical" evidence="7">
    <location>
        <begin position="166"/>
        <end position="183"/>
    </location>
</feature>
<dbReference type="InterPro" id="IPR011701">
    <property type="entry name" value="MFS"/>
</dbReference>
<feature type="transmembrane region" description="Helical" evidence="7">
    <location>
        <begin position="326"/>
        <end position="347"/>
    </location>
</feature>
<dbReference type="GO" id="GO:0022857">
    <property type="term" value="F:transmembrane transporter activity"/>
    <property type="evidence" value="ECO:0007669"/>
    <property type="project" value="InterPro"/>
</dbReference>
<dbReference type="EMBL" id="QOIL01000008">
    <property type="protein sequence ID" value="RCG30351.1"/>
    <property type="molecule type" value="Genomic_DNA"/>
</dbReference>
<evidence type="ECO:0000256" key="7">
    <source>
        <dbReference type="SAM" id="Phobius"/>
    </source>
</evidence>
<keyword evidence="5 7" id="KW-0472">Membrane</keyword>
<evidence type="ECO:0000256" key="5">
    <source>
        <dbReference type="ARBA" id="ARBA00023136"/>
    </source>
</evidence>
<accession>A0A367FJA4</accession>
<comment type="caution">
    <text evidence="8">The sequence shown here is derived from an EMBL/GenBank/DDBJ whole genome shotgun (WGS) entry which is preliminary data.</text>
</comment>
<protein>
    <submittedName>
        <fullName evidence="8">MFS transporter</fullName>
    </submittedName>
</protein>
<dbReference type="AlphaFoldDB" id="A0A367FJA4"/>
<dbReference type="CDD" id="cd06173">
    <property type="entry name" value="MFS_MefA_like"/>
    <property type="match status" value="1"/>
</dbReference>
<evidence type="ECO:0000256" key="6">
    <source>
        <dbReference type="SAM" id="MobiDB-lite"/>
    </source>
</evidence>
<keyword evidence="4 7" id="KW-1133">Transmembrane helix</keyword>
<evidence type="ECO:0000313" key="8">
    <source>
        <dbReference type="EMBL" id="RCG30351.1"/>
    </source>
</evidence>
<evidence type="ECO:0000256" key="3">
    <source>
        <dbReference type="ARBA" id="ARBA00022692"/>
    </source>
</evidence>
<dbReference type="Gene3D" id="1.20.1250.20">
    <property type="entry name" value="MFS general substrate transporter like domains"/>
    <property type="match status" value="1"/>
</dbReference>
<sequence length="421" mass="43949">MECAEAAEVSETAPKPEDERSGGPAVWTRDFRLFFTARSVSTLGTGMVPVAMSLGVIQAGYGATGAGLTMAASIVPLALFILFGGVFADRFTPRRMMVGADAVRVLTQTVTATLFLTGTPTLWHLMVISAVNGTAAAMFQPGLASLIPQIATDVQRAVATQRTSESFMLLLGPSVAGFLVAYADVGVVFLIDAAGFAVSAACLALLRLRGVPRAAQEGSIWVNLKVGWREFRSRTWMWGVIVIWAVMGIAVFGPVFPLGAVIINDAYQATGYGFVTSAFGAGTILGGLVAMRVRPQRPLAAGALAMFFFALEPLSITLVLPLPLMAALHLVAGAGSAFWGVMWMTSVQTQVAPGVLNRVHAYEVAGSVIAVPIGQSLAGPVASLAGAREVLAVSSIVSVMGCVLLLSVPAIRRLRRVAATP</sequence>
<keyword evidence="3 7" id="KW-0812">Transmembrane</keyword>
<organism evidence="8 9">
    <name type="scientific">Sphaerisporangium album</name>
    <dbReference type="NCBI Taxonomy" id="509200"/>
    <lineage>
        <taxon>Bacteria</taxon>
        <taxon>Bacillati</taxon>
        <taxon>Actinomycetota</taxon>
        <taxon>Actinomycetes</taxon>
        <taxon>Streptosporangiales</taxon>
        <taxon>Streptosporangiaceae</taxon>
        <taxon>Sphaerisporangium</taxon>
    </lineage>
</organism>
<feature type="transmembrane region" description="Helical" evidence="7">
    <location>
        <begin position="298"/>
        <end position="320"/>
    </location>
</feature>
<name>A0A367FJA4_9ACTN</name>
<dbReference type="PANTHER" id="PTHR23513">
    <property type="entry name" value="INTEGRAL MEMBRANE EFFLUX PROTEIN-RELATED"/>
    <property type="match status" value="1"/>
</dbReference>
<feature type="transmembrane region" description="Helical" evidence="7">
    <location>
        <begin position="189"/>
        <end position="206"/>
    </location>
</feature>
<dbReference type="Proteomes" id="UP000253094">
    <property type="component" value="Unassembled WGS sequence"/>
</dbReference>
<dbReference type="SUPFAM" id="SSF103473">
    <property type="entry name" value="MFS general substrate transporter"/>
    <property type="match status" value="1"/>
</dbReference>
<comment type="subcellular location">
    <subcellularLocation>
        <location evidence="1">Cell membrane</location>
        <topology evidence="1">Multi-pass membrane protein</topology>
    </subcellularLocation>
</comment>
<reference evidence="8 9" key="1">
    <citation type="submission" date="2018-06" db="EMBL/GenBank/DDBJ databases">
        <title>Sphaerisporangium craniellae sp. nov., isolated from a marine sponge in the South China Sea.</title>
        <authorList>
            <person name="Li L."/>
        </authorList>
    </citation>
    <scope>NUCLEOTIDE SEQUENCE [LARGE SCALE GENOMIC DNA]</scope>
    <source>
        <strain evidence="8 9">CCTCC AA 208026</strain>
    </source>
</reference>
<feature type="transmembrane region" description="Helical" evidence="7">
    <location>
        <begin position="40"/>
        <end position="61"/>
    </location>
</feature>
<dbReference type="Pfam" id="PF07690">
    <property type="entry name" value="MFS_1"/>
    <property type="match status" value="1"/>
</dbReference>
<feature type="region of interest" description="Disordered" evidence="6">
    <location>
        <begin position="1"/>
        <end position="24"/>
    </location>
</feature>
<evidence type="ECO:0000256" key="4">
    <source>
        <dbReference type="ARBA" id="ARBA00022989"/>
    </source>
</evidence>
<evidence type="ECO:0000313" key="9">
    <source>
        <dbReference type="Proteomes" id="UP000253094"/>
    </source>
</evidence>
<feature type="transmembrane region" description="Helical" evidence="7">
    <location>
        <begin position="359"/>
        <end position="378"/>
    </location>
</feature>
<feature type="transmembrane region" description="Helical" evidence="7">
    <location>
        <begin position="235"/>
        <end position="263"/>
    </location>
</feature>
<keyword evidence="2" id="KW-1003">Cell membrane</keyword>
<dbReference type="GO" id="GO:0005886">
    <property type="term" value="C:plasma membrane"/>
    <property type="evidence" value="ECO:0007669"/>
    <property type="project" value="UniProtKB-SubCell"/>
</dbReference>
<feature type="transmembrane region" description="Helical" evidence="7">
    <location>
        <begin position="390"/>
        <end position="411"/>
    </location>
</feature>
<proteinExistence type="predicted"/>
<feature type="transmembrane region" description="Helical" evidence="7">
    <location>
        <begin position="269"/>
        <end position="291"/>
    </location>
</feature>
<evidence type="ECO:0000256" key="2">
    <source>
        <dbReference type="ARBA" id="ARBA00022475"/>
    </source>
</evidence>
<dbReference type="PANTHER" id="PTHR23513:SF11">
    <property type="entry name" value="STAPHYLOFERRIN A TRANSPORTER"/>
    <property type="match status" value="1"/>
</dbReference>
<keyword evidence="9" id="KW-1185">Reference proteome</keyword>
<evidence type="ECO:0000256" key="1">
    <source>
        <dbReference type="ARBA" id="ARBA00004651"/>
    </source>
</evidence>
<gene>
    <name evidence="8" type="ORF">DQ384_16630</name>
</gene>